<keyword evidence="3" id="KW-0378">Hydrolase</keyword>
<keyword evidence="9" id="KW-0812">Transmembrane</keyword>
<reference evidence="12" key="3">
    <citation type="submission" date="2015-04" db="UniProtKB">
        <authorList>
            <consortium name="EnsemblPlants"/>
        </authorList>
    </citation>
    <scope>IDENTIFICATION</scope>
    <source>
        <strain evidence="12">cv. Jemalong A17</strain>
    </source>
</reference>
<evidence type="ECO:0000256" key="5">
    <source>
        <dbReference type="ARBA" id="ARBA00022917"/>
    </source>
</evidence>
<dbReference type="InterPro" id="IPR033697">
    <property type="entry name" value="Ribonuclease_T2_eukaryotic"/>
</dbReference>
<dbReference type="GO" id="GO:0003746">
    <property type="term" value="F:translation elongation factor activity"/>
    <property type="evidence" value="ECO:0007669"/>
    <property type="project" value="UniProtKB-KW"/>
</dbReference>
<comment type="similarity">
    <text evidence="1 8">Belongs to the RNase T2 family.</text>
</comment>
<dbReference type="PANTHER" id="PTHR43636:SF2">
    <property type="entry name" value="ELONGATION FACTOR G, MITOCHONDRIAL"/>
    <property type="match status" value="1"/>
</dbReference>
<dbReference type="GO" id="GO:0003924">
    <property type="term" value="F:GTPase activity"/>
    <property type="evidence" value="ECO:0007669"/>
    <property type="project" value="InterPro"/>
</dbReference>
<protein>
    <submittedName>
        <fullName evidence="11">T2 family ribonuclease</fullName>
    </submittedName>
</protein>
<keyword evidence="4" id="KW-0251">Elongation factor</keyword>
<dbReference type="GO" id="GO:0003723">
    <property type="term" value="F:RNA binding"/>
    <property type="evidence" value="ECO:0007669"/>
    <property type="project" value="InterPro"/>
</dbReference>
<dbReference type="CDD" id="cd01061">
    <property type="entry name" value="RNase_T2_euk"/>
    <property type="match status" value="2"/>
</dbReference>
<evidence type="ECO:0000313" key="12">
    <source>
        <dbReference type="EnsemblPlants" id="AES64395"/>
    </source>
</evidence>
<dbReference type="HOGENOM" id="CLU_380097_0_0_1"/>
<dbReference type="InterPro" id="IPR018188">
    <property type="entry name" value="RNase_T2_His_AS_1"/>
</dbReference>
<dbReference type="InterPro" id="IPR000795">
    <property type="entry name" value="T_Tr_GTP-bd_dom"/>
</dbReference>
<dbReference type="SUPFAM" id="SSF55895">
    <property type="entry name" value="Ribonuclease Rh-like"/>
    <property type="match status" value="2"/>
</dbReference>
<keyword evidence="9" id="KW-1133">Transmembrane helix</keyword>
<evidence type="ECO:0000256" key="9">
    <source>
        <dbReference type="SAM" id="Phobius"/>
    </source>
</evidence>
<dbReference type="InterPro" id="IPR036430">
    <property type="entry name" value="RNase_T2-like_sf"/>
</dbReference>
<reference evidence="11 13" key="1">
    <citation type="journal article" date="2011" name="Nature">
        <title>The Medicago genome provides insight into the evolution of rhizobial symbioses.</title>
        <authorList>
            <person name="Young N.D."/>
            <person name="Debelle F."/>
            <person name="Oldroyd G.E."/>
            <person name="Geurts R."/>
            <person name="Cannon S.B."/>
            <person name="Udvardi M.K."/>
            <person name="Benedito V.A."/>
            <person name="Mayer K.F."/>
            <person name="Gouzy J."/>
            <person name="Schoof H."/>
            <person name="Van de Peer Y."/>
            <person name="Proost S."/>
            <person name="Cook D.R."/>
            <person name="Meyers B.C."/>
            <person name="Spannagl M."/>
            <person name="Cheung F."/>
            <person name="De Mita S."/>
            <person name="Krishnakumar V."/>
            <person name="Gundlach H."/>
            <person name="Zhou S."/>
            <person name="Mudge J."/>
            <person name="Bharti A.K."/>
            <person name="Murray J.D."/>
            <person name="Naoumkina M.A."/>
            <person name="Rosen B."/>
            <person name="Silverstein K.A."/>
            <person name="Tang H."/>
            <person name="Rombauts S."/>
            <person name="Zhao P.X."/>
            <person name="Zhou P."/>
            <person name="Barbe V."/>
            <person name="Bardou P."/>
            <person name="Bechner M."/>
            <person name="Bellec A."/>
            <person name="Berger A."/>
            <person name="Berges H."/>
            <person name="Bidwell S."/>
            <person name="Bisseling T."/>
            <person name="Choisne N."/>
            <person name="Couloux A."/>
            <person name="Denny R."/>
            <person name="Deshpande S."/>
            <person name="Dai X."/>
            <person name="Doyle J.J."/>
            <person name="Dudez A.M."/>
            <person name="Farmer A.D."/>
            <person name="Fouteau S."/>
            <person name="Franken C."/>
            <person name="Gibelin C."/>
            <person name="Gish J."/>
            <person name="Goldstein S."/>
            <person name="Gonzalez A.J."/>
            <person name="Green P.J."/>
            <person name="Hallab A."/>
            <person name="Hartog M."/>
            <person name="Hua A."/>
            <person name="Humphray S.J."/>
            <person name="Jeong D.H."/>
            <person name="Jing Y."/>
            <person name="Jocker A."/>
            <person name="Kenton S.M."/>
            <person name="Kim D.J."/>
            <person name="Klee K."/>
            <person name="Lai H."/>
            <person name="Lang C."/>
            <person name="Lin S."/>
            <person name="Macmil S.L."/>
            <person name="Magdelenat G."/>
            <person name="Matthews L."/>
            <person name="McCorrison J."/>
            <person name="Monaghan E.L."/>
            <person name="Mun J.H."/>
            <person name="Najar F.Z."/>
            <person name="Nicholson C."/>
            <person name="Noirot C."/>
            <person name="O'Bleness M."/>
            <person name="Paule C.R."/>
            <person name="Poulain J."/>
            <person name="Prion F."/>
            <person name="Qin B."/>
            <person name="Qu C."/>
            <person name="Retzel E.F."/>
            <person name="Riddle C."/>
            <person name="Sallet E."/>
            <person name="Samain S."/>
            <person name="Samson N."/>
            <person name="Sanders I."/>
            <person name="Saurat O."/>
            <person name="Scarpelli C."/>
            <person name="Schiex T."/>
            <person name="Segurens B."/>
            <person name="Severin A.J."/>
            <person name="Sherrier D.J."/>
            <person name="Shi R."/>
            <person name="Sims S."/>
            <person name="Singer S.R."/>
            <person name="Sinharoy S."/>
            <person name="Sterck L."/>
            <person name="Viollet A."/>
            <person name="Wang B.B."/>
            <person name="Wang K."/>
            <person name="Wang M."/>
            <person name="Wang X."/>
            <person name="Warfsmann J."/>
            <person name="Weissenbach J."/>
            <person name="White D.D."/>
            <person name="White J.D."/>
            <person name="Wiley G.B."/>
            <person name="Wincker P."/>
            <person name="Xing Y."/>
            <person name="Yang L."/>
            <person name="Yao Z."/>
            <person name="Ying F."/>
            <person name="Zhai J."/>
            <person name="Zhou L."/>
            <person name="Zuber A."/>
            <person name="Denarie J."/>
            <person name="Dixon R.A."/>
            <person name="May G.D."/>
            <person name="Schwartz D.C."/>
            <person name="Rogers J."/>
            <person name="Quetier F."/>
            <person name="Town C.D."/>
            <person name="Roe B.A."/>
        </authorList>
    </citation>
    <scope>NUCLEOTIDE SEQUENCE [LARGE SCALE GENOMIC DNA]</scope>
    <source>
        <strain evidence="11">A17</strain>
        <strain evidence="12 13">cv. Jemalong A17</strain>
    </source>
</reference>
<dbReference type="InterPro" id="IPR027417">
    <property type="entry name" value="P-loop_NTPase"/>
</dbReference>
<dbReference type="AlphaFoldDB" id="G7ILP0"/>
<keyword evidence="13" id="KW-1185">Reference proteome</keyword>
<evidence type="ECO:0000256" key="1">
    <source>
        <dbReference type="ARBA" id="ARBA00007469"/>
    </source>
</evidence>
<name>G7ILP0_MEDTR</name>
<gene>
    <name evidence="11" type="ordered locus">MTR_2g021910</name>
</gene>
<keyword evidence="9" id="KW-0472">Membrane</keyword>
<reference evidence="11 13" key="2">
    <citation type="journal article" date="2014" name="BMC Genomics">
        <title>An improved genome release (version Mt4.0) for the model legume Medicago truncatula.</title>
        <authorList>
            <person name="Tang H."/>
            <person name="Krishnakumar V."/>
            <person name="Bidwell S."/>
            <person name="Rosen B."/>
            <person name="Chan A."/>
            <person name="Zhou S."/>
            <person name="Gentzbittel L."/>
            <person name="Childs K.L."/>
            <person name="Yandell M."/>
            <person name="Gundlach H."/>
            <person name="Mayer K.F."/>
            <person name="Schwartz D.C."/>
            <person name="Town C.D."/>
        </authorList>
    </citation>
    <scope>GENOME REANNOTATION</scope>
    <source>
        <strain evidence="12 13">cv. Jemalong A17</strain>
    </source>
</reference>
<dbReference type="GO" id="GO:0006401">
    <property type="term" value="P:RNA catabolic process"/>
    <property type="evidence" value="ECO:0000318"/>
    <property type="project" value="GO_Central"/>
</dbReference>
<dbReference type="STRING" id="3880.G7ILP0"/>
<evidence type="ECO:0000259" key="10">
    <source>
        <dbReference type="Pfam" id="PF00009"/>
    </source>
</evidence>
<dbReference type="SUPFAM" id="SSF52540">
    <property type="entry name" value="P-loop containing nucleoside triphosphate hydrolases"/>
    <property type="match status" value="3"/>
</dbReference>
<keyword evidence="5" id="KW-0648">Protein biosynthesis</keyword>
<proteinExistence type="inferred from homology"/>
<keyword evidence="2" id="KW-0540">Nuclease</keyword>
<evidence type="ECO:0000256" key="7">
    <source>
        <dbReference type="ARBA" id="ARBA00023239"/>
    </source>
</evidence>
<keyword evidence="6" id="KW-1015">Disulfide bond</keyword>
<evidence type="ECO:0000313" key="13">
    <source>
        <dbReference type="Proteomes" id="UP000002051"/>
    </source>
</evidence>
<sequence>MDNNNTTQHNVPDYLACLDSLIIEAIHRATIAQKFVPVFMGSAFKYKTRSKLQHQSAALQFPTGLGYSFKGLVDLVHSKAYFFHASNREKATVEEVPSCMEVLVSRKRRDLIKTVSEVDNKLAEAFCSDKSNSVADLEEAVLRATRARKFIPVFMGSASENKMTVIDTPVHVDFTAEVKSALPAFDGAVLDLSSVDGVQDQHKSFAQEEFPPSLRQDRKWKFVKGILVTLIIFLLFTPVSAQCKFDHYTFALQWAPGVIVGRKTCTSKVVSRLLTIHGLWPSNKRRPHPSRCPKVRYDSILIDSLKSDLSIAWPSIYGDDDAFWAKQWEKHGICSTFKQYEYFKHALELWKAHNITSLLEEKGITPGACYDYQHINTTILAEIGSVPHITCEGSTYLAEIHLCFDAATATQFTRSKLQHHSAALQVPIGLGYCFKGIVDLVHSKAYFFHASNGEKATVEEVPACMEALVSRKRRDLIETVPEADDKLAEAFSSDKPISAADLEGLQLLFAGVLNYLPCPTEASNYVLIKSKIEEKLSAQPAFDYYKLALQWVPGVLTATGICPATVVSRLLTIHGLWPSNKARPHPSGCPFVAYNSTKINSLKLDLGIAWPTIYGSDDDFWRRQWEKHGICSTFDQCHYFKHTLDIWKAHNVTLMLEDNGIVPGGKYDYGRIERTILKKTGSNPHITCTGNKYLGEIHLCFDAATPTNFVPCSSSGGSKCNTNPIEFVT</sequence>
<evidence type="ECO:0000256" key="6">
    <source>
        <dbReference type="ARBA" id="ARBA00023157"/>
    </source>
</evidence>
<evidence type="ECO:0000256" key="4">
    <source>
        <dbReference type="ARBA" id="ARBA00022768"/>
    </source>
</evidence>
<dbReference type="Pfam" id="PF00009">
    <property type="entry name" value="GTP_EFTU"/>
    <property type="match status" value="1"/>
</dbReference>
<dbReference type="PROSITE" id="PS00530">
    <property type="entry name" value="RNASE_T2_1"/>
    <property type="match status" value="2"/>
</dbReference>
<dbReference type="EnsemblPlants" id="AES64395">
    <property type="protein sequence ID" value="AES64395"/>
    <property type="gene ID" value="MTR_2g021910"/>
</dbReference>
<feature type="domain" description="Tr-type G" evidence="10">
    <location>
        <begin position="160"/>
        <end position="204"/>
    </location>
</feature>
<evidence type="ECO:0000256" key="2">
    <source>
        <dbReference type="ARBA" id="ARBA00022722"/>
    </source>
</evidence>
<dbReference type="EMBL" id="CM001218">
    <property type="protein sequence ID" value="AES64395.2"/>
    <property type="molecule type" value="Genomic_DNA"/>
</dbReference>
<evidence type="ECO:0000313" key="11">
    <source>
        <dbReference type="EMBL" id="AES64395.2"/>
    </source>
</evidence>
<organism evidence="11 13">
    <name type="scientific">Medicago truncatula</name>
    <name type="common">Barrel medic</name>
    <name type="synonym">Medicago tribuloides</name>
    <dbReference type="NCBI Taxonomy" id="3880"/>
    <lineage>
        <taxon>Eukaryota</taxon>
        <taxon>Viridiplantae</taxon>
        <taxon>Streptophyta</taxon>
        <taxon>Embryophyta</taxon>
        <taxon>Tracheophyta</taxon>
        <taxon>Spermatophyta</taxon>
        <taxon>Magnoliopsida</taxon>
        <taxon>eudicotyledons</taxon>
        <taxon>Gunneridae</taxon>
        <taxon>Pentapetalae</taxon>
        <taxon>rosids</taxon>
        <taxon>fabids</taxon>
        <taxon>Fabales</taxon>
        <taxon>Fabaceae</taxon>
        <taxon>Papilionoideae</taxon>
        <taxon>50 kb inversion clade</taxon>
        <taxon>NPAAA clade</taxon>
        <taxon>Hologalegina</taxon>
        <taxon>IRL clade</taxon>
        <taxon>Trifolieae</taxon>
        <taxon>Medicago</taxon>
    </lineage>
</organism>
<dbReference type="GO" id="GO:0004521">
    <property type="term" value="F:RNA endonuclease activity"/>
    <property type="evidence" value="ECO:0000318"/>
    <property type="project" value="GO_Central"/>
</dbReference>
<accession>G7ILP0</accession>
<dbReference type="Pfam" id="PF00445">
    <property type="entry name" value="Ribonuclease_T2"/>
    <property type="match status" value="2"/>
</dbReference>
<dbReference type="GO" id="GO:0033897">
    <property type="term" value="F:ribonuclease T2 activity"/>
    <property type="evidence" value="ECO:0007669"/>
    <property type="project" value="InterPro"/>
</dbReference>
<dbReference type="PANTHER" id="PTHR43636">
    <property type="entry name" value="ELONGATION FACTOR G, MITOCHONDRIAL"/>
    <property type="match status" value="1"/>
</dbReference>
<dbReference type="InterPro" id="IPR001568">
    <property type="entry name" value="RNase_T2-like"/>
</dbReference>
<dbReference type="GO" id="GO:0005525">
    <property type="term" value="F:GTP binding"/>
    <property type="evidence" value="ECO:0007669"/>
    <property type="project" value="InterPro"/>
</dbReference>
<accession>A0A0C3UZ56</accession>
<keyword evidence="3" id="KW-0255">Endonuclease</keyword>
<evidence type="ECO:0000256" key="3">
    <source>
        <dbReference type="ARBA" id="ARBA00022759"/>
    </source>
</evidence>
<dbReference type="Gene3D" id="3.40.50.300">
    <property type="entry name" value="P-loop containing nucleotide triphosphate hydrolases"/>
    <property type="match status" value="3"/>
</dbReference>
<dbReference type="GO" id="GO:0005576">
    <property type="term" value="C:extracellular region"/>
    <property type="evidence" value="ECO:0000318"/>
    <property type="project" value="GO_Central"/>
</dbReference>
<keyword evidence="7" id="KW-0456">Lyase</keyword>
<feature type="transmembrane region" description="Helical" evidence="9">
    <location>
        <begin position="222"/>
        <end position="241"/>
    </location>
</feature>
<dbReference type="Gene3D" id="3.90.730.10">
    <property type="entry name" value="Ribonuclease T2-like"/>
    <property type="match status" value="2"/>
</dbReference>
<dbReference type="Proteomes" id="UP000002051">
    <property type="component" value="Chromosome 2"/>
</dbReference>
<evidence type="ECO:0000256" key="8">
    <source>
        <dbReference type="RuleBase" id="RU004328"/>
    </source>
</evidence>